<dbReference type="GO" id="GO:0005634">
    <property type="term" value="C:nucleus"/>
    <property type="evidence" value="ECO:0007669"/>
    <property type="project" value="UniProtKB-SubCell"/>
</dbReference>
<dbReference type="PROSITE" id="PS50039">
    <property type="entry name" value="FORK_HEAD_3"/>
    <property type="match status" value="1"/>
</dbReference>
<feature type="compositionally biased region" description="Low complexity" evidence="7">
    <location>
        <begin position="159"/>
        <end position="172"/>
    </location>
</feature>
<dbReference type="PROSITE" id="PS00657">
    <property type="entry name" value="FORK_HEAD_1"/>
    <property type="match status" value="1"/>
</dbReference>
<proteinExistence type="predicted"/>
<dbReference type="InterPro" id="IPR047514">
    <property type="entry name" value="FH_FOXL1"/>
</dbReference>
<dbReference type="Pfam" id="PF00250">
    <property type="entry name" value="Forkhead"/>
    <property type="match status" value="1"/>
</dbReference>
<dbReference type="Proteomes" id="UP001066276">
    <property type="component" value="Chromosome 12"/>
</dbReference>
<feature type="compositionally biased region" description="Basic and acidic residues" evidence="7">
    <location>
        <begin position="206"/>
        <end position="216"/>
    </location>
</feature>
<dbReference type="InterPro" id="IPR030456">
    <property type="entry name" value="TF_fork_head_CS_2"/>
</dbReference>
<evidence type="ECO:0000256" key="7">
    <source>
        <dbReference type="SAM" id="MobiDB-lite"/>
    </source>
</evidence>
<dbReference type="GO" id="GO:0000978">
    <property type="term" value="F:RNA polymerase II cis-regulatory region sequence-specific DNA binding"/>
    <property type="evidence" value="ECO:0007669"/>
    <property type="project" value="TreeGrafter"/>
</dbReference>
<protein>
    <recommendedName>
        <fullName evidence="8">Fork-head domain-containing protein</fullName>
    </recommendedName>
</protein>
<accession>A0AAV7KXE1</accession>
<evidence type="ECO:0000256" key="1">
    <source>
        <dbReference type="ARBA" id="ARBA00004123"/>
    </source>
</evidence>
<keyword evidence="10" id="KW-1185">Reference proteome</keyword>
<keyword evidence="2" id="KW-0805">Transcription regulation</keyword>
<reference evidence="9" key="1">
    <citation type="journal article" date="2022" name="bioRxiv">
        <title>Sequencing and chromosome-scale assembly of the giantPleurodeles waltlgenome.</title>
        <authorList>
            <person name="Brown T."/>
            <person name="Elewa A."/>
            <person name="Iarovenko S."/>
            <person name="Subramanian E."/>
            <person name="Araus A.J."/>
            <person name="Petzold A."/>
            <person name="Susuki M."/>
            <person name="Suzuki K.-i.T."/>
            <person name="Hayashi T."/>
            <person name="Toyoda A."/>
            <person name="Oliveira C."/>
            <person name="Osipova E."/>
            <person name="Leigh N.D."/>
            <person name="Simon A."/>
            <person name="Yun M.H."/>
        </authorList>
    </citation>
    <scope>NUCLEOTIDE SEQUENCE</scope>
    <source>
        <strain evidence="9">20211129_DDA</strain>
        <tissue evidence="9">Liver</tissue>
    </source>
</reference>
<feature type="domain" description="Fork-head" evidence="8">
    <location>
        <begin position="47"/>
        <end position="141"/>
    </location>
</feature>
<dbReference type="GO" id="GO:0030154">
    <property type="term" value="P:cell differentiation"/>
    <property type="evidence" value="ECO:0007669"/>
    <property type="project" value="TreeGrafter"/>
</dbReference>
<dbReference type="InterPro" id="IPR036388">
    <property type="entry name" value="WH-like_DNA-bd_sf"/>
</dbReference>
<evidence type="ECO:0000256" key="2">
    <source>
        <dbReference type="ARBA" id="ARBA00023015"/>
    </source>
</evidence>
<dbReference type="SMART" id="SM00339">
    <property type="entry name" value="FH"/>
    <property type="match status" value="1"/>
</dbReference>
<dbReference type="PANTHER" id="PTHR11829:SF204">
    <property type="entry name" value="FORKHEAD BOX PROTEIN L1"/>
    <property type="match status" value="1"/>
</dbReference>
<dbReference type="PANTHER" id="PTHR11829">
    <property type="entry name" value="FORKHEAD BOX PROTEIN"/>
    <property type="match status" value="1"/>
</dbReference>
<feature type="compositionally biased region" description="Basic and acidic residues" evidence="7">
    <location>
        <begin position="363"/>
        <end position="372"/>
    </location>
</feature>
<dbReference type="InterPro" id="IPR036390">
    <property type="entry name" value="WH_DNA-bd_sf"/>
</dbReference>
<dbReference type="GO" id="GO:0000981">
    <property type="term" value="F:DNA-binding transcription factor activity, RNA polymerase II-specific"/>
    <property type="evidence" value="ECO:0007669"/>
    <property type="project" value="TreeGrafter"/>
</dbReference>
<evidence type="ECO:0000256" key="6">
    <source>
        <dbReference type="PROSITE-ProRule" id="PRU00089"/>
    </source>
</evidence>
<feature type="compositionally biased region" description="Polar residues" evidence="7">
    <location>
        <begin position="522"/>
        <end position="534"/>
    </location>
</feature>
<feature type="compositionally biased region" description="Low complexity" evidence="7">
    <location>
        <begin position="374"/>
        <end position="392"/>
    </location>
</feature>
<evidence type="ECO:0000256" key="4">
    <source>
        <dbReference type="ARBA" id="ARBA00023163"/>
    </source>
</evidence>
<evidence type="ECO:0000256" key="3">
    <source>
        <dbReference type="ARBA" id="ARBA00023125"/>
    </source>
</evidence>
<comment type="caution">
    <text evidence="9">The sequence shown here is derived from an EMBL/GenBank/DDBJ whole genome shotgun (WGS) entry which is preliminary data.</text>
</comment>
<evidence type="ECO:0000313" key="10">
    <source>
        <dbReference type="Proteomes" id="UP001066276"/>
    </source>
</evidence>
<name>A0AAV7KXE1_PLEWA</name>
<dbReference type="InterPro" id="IPR018122">
    <property type="entry name" value="TF_fork_head_CS_1"/>
</dbReference>
<dbReference type="GO" id="GO:0009653">
    <property type="term" value="P:anatomical structure morphogenesis"/>
    <property type="evidence" value="ECO:0007669"/>
    <property type="project" value="TreeGrafter"/>
</dbReference>
<gene>
    <name evidence="9" type="ORF">NDU88_004328</name>
</gene>
<feature type="region of interest" description="Disordered" evidence="7">
    <location>
        <begin position="346"/>
        <end position="406"/>
    </location>
</feature>
<dbReference type="PROSITE" id="PS00658">
    <property type="entry name" value="FORK_HEAD_2"/>
    <property type="match status" value="1"/>
</dbReference>
<evidence type="ECO:0000313" key="9">
    <source>
        <dbReference type="EMBL" id="KAJ1084176.1"/>
    </source>
</evidence>
<dbReference type="Gene3D" id="1.10.10.10">
    <property type="entry name" value="Winged helix-like DNA-binding domain superfamily/Winged helix DNA-binding domain"/>
    <property type="match status" value="1"/>
</dbReference>
<dbReference type="AlphaFoldDB" id="A0AAV7KXE1"/>
<dbReference type="InterPro" id="IPR050211">
    <property type="entry name" value="FOX_domain-containing"/>
</dbReference>
<keyword evidence="5 6" id="KW-0539">Nucleus</keyword>
<dbReference type="CDD" id="cd20027">
    <property type="entry name" value="FH_FOXL1"/>
    <property type="match status" value="1"/>
</dbReference>
<feature type="compositionally biased region" description="Polar residues" evidence="7">
    <location>
        <begin position="494"/>
        <end position="512"/>
    </location>
</feature>
<dbReference type="PRINTS" id="PR00053">
    <property type="entry name" value="FORKHEAD"/>
</dbReference>
<keyword evidence="4" id="KW-0804">Transcription</keyword>
<dbReference type="SUPFAM" id="SSF46785">
    <property type="entry name" value="Winged helix' DNA-binding domain"/>
    <property type="match status" value="1"/>
</dbReference>
<keyword evidence="3 6" id="KW-0238">DNA-binding</keyword>
<feature type="DNA-binding region" description="Fork-head" evidence="6">
    <location>
        <begin position="47"/>
        <end position="141"/>
    </location>
</feature>
<comment type="subcellular location">
    <subcellularLocation>
        <location evidence="1 6">Nucleus</location>
    </subcellularLocation>
</comment>
<dbReference type="FunFam" id="1.10.10.10:FF:001472">
    <property type="entry name" value="Forkhead domain protein 1"/>
    <property type="match status" value="1"/>
</dbReference>
<dbReference type="EMBL" id="JANPWB010000016">
    <property type="protein sequence ID" value="KAJ1084176.1"/>
    <property type="molecule type" value="Genomic_DNA"/>
</dbReference>
<sequence>MSHIYSSRLPPLGAPPLVYLYGANRTGLPTLGFVPAGLVPRPEPAQKPPYSYIALIAMAIKDSPGQRVTLNGIYQFIMERFPFYHDNKQGWQNSIRHNLSLNECFVKVPREKGRPGKGSYWTLDPRCTDMFENGNFRRRKRKARATPEAPDGRDTRVRQSGAQSGQTAGQEGTDSRPKRPRGLTDITGPRGDTDPHISATLEEEESQPRYHAHEEVPPQSPFPVGPGEIAPQNHCLAVPCDMKPNFDSSATSGVMAPHTYYSAASGQVAPKNHCSAISEEKPQKVCLCGCCVVGGAPRSQGAETPQTHWSSTSEDLPLKTSSCSHAEKVNPNILCYTAAEAMPSEPNCGSHSSGDSPSSDEEGALKPSEKHCKTSPSPTSSPSSSSTSFSSSRPPPDLDDSHVTSDTRSCAEATGGLATCFLCEQYWPSVRVGTTGGSVKFGGVATMSDSECNIVPAPMSPAPQEANPALHTPPGARPEDSVQKVLCPVPPKSSGKSKNFSIDSILSRSSARSPDKGGDRANLSSEPQESKLTMQQVPGGYISKSALGSASLRPSVVLDAPARGRLYQLGLPFISYFPLPFSEPVFQFQ</sequence>
<evidence type="ECO:0000256" key="5">
    <source>
        <dbReference type="ARBA" id="ARBA00023242"/>
    </source>
</evidence>
<dbReference type="InterPro" id="IPR001766">
    <property type="entry name" value="Fork_head_dom"/>
</dbReference>
<evidence type="ECO:0000259" key="8">
    <source>
        <dbReference type="PROSITE" id="PS50039"/>
    </source>
</evidence>
<organism evidence="9 10">
    <name type="scientific">Pleurodeles waltl</name>
    <name type="common">Iberian ribbed newt</name>
    <dbReference type="NCBI Taxonomy" id="8319"/>
    <lineage>
        <taxon>Eukaryota</taxon>
        <taxon>Metazoa</taxon>
        <taxon>Chordata</taxon>
        <taxon>Craniata</taxon>
        <taxon>Vertebrata</taxon>
        <taxon>Euteleostomi</taxon>
        <taxon>Amphibia</taxon>
        <taxon>Batrachia</taxon>
        <taxon>Caudata</taxon>
        <taxon>Salamandroidea</taxon>
        <taxon>Salamandridae</taxon>
        <taxon>Pleurodelinae</taxon>
        <taxon>Pleurodeles</taxon>
    </lineage>
</organism>
<feature type="region of interest" description="Disordered" evidence="7">
    <location>
        <begin position="456"/>
        <end position="534"/>
    </location>
</feature>
<feature type="region of interest" description="Disordered" evidence="7">
    <location>
        <begin position="134"/>
        <end position="228"/>
    </location>
</feature>